<evidence type="ECO:0000313" key="4">
    <source>
        <dbReference type="EMBL" id="MCC2243249.1"/>
    </source>
</evidence>
<name>A0AAW4WRI7_9FIRM</name>
<dbReference type="EMBL" id="JAJEQW010000018">
    <property type="protein sequence ID" value="MCC2243249.1"/>
    <property type="molecule type" value="Genomic_DNA"/>
</dbReference>
<proteinExistence type="predicted"/>
<organism evidence="4 5">
    <name type="scientific">Roseburia amylophila</name>
    <dbReference type="NCBI Taxonomy" id="2981794"/>
    <lineage>
        <taxon>Bacteria</taxon>
        <taxon>Bacillati</taxon>
        <taxon>Bacillota</taxon>
        <taxon>Clostridia</taxon>
        <taxon>Lachnospirales</taxon>
        <taxon>Lachnospiraceae</taxon>
        <taxon>Roseburia</taxon>
    </lineage>
</organism>
<dbReference type="Pfam" id="PF08719">
    <property type="entry name" value="NADAR"/>
    <property type="match status" value="1"/>
</dbReference>
<dbReference type="RefSeq" id="WP_022243030.1">
    <property type="nucleotide sequence ID" value="NZ_JAJEQW010000018.1"/>
</dbReference>
<dbReference type="NCBIfam" id="TIGR02464">
    <property type="entry name" value="ribofla_fusion"/>
    <property type="match status" value="1"/>
</dbReference>
<comment type="caution">
    <text evidence="4">The sequence shown here is derived from an EMBL/GenBank/DDBJ whole genome shotgun (WGS) entry which is preliminary data.</text>
</comment>
<feature type="domain" description="NADAR" evidence="3">
    <location>
        <begin position="6"/>
        <end position="157"/>
    </location>
</feature>
<protein>
    <submittedName>
        <fullName evidence="4">NADAR family protein</fullName>
    </submittedName>
</protein>
<accession>A0AAW4WRI7</accession>
<reference evidence="4" key="1">
    <citation type="submission" date="2021-10" db="EMBL/GenBank/DDBJ databases">
        <title>Anaerobic single-cell dispensing facilitates the cultivation of human gut bacteria.</title>
        <authorList>
            <person name="Afrizal A."/>
        </authorList>
    </citation>
    <scope>NUCLEOTIDE SEQUENCE</scope>
    <source>
        <strain evidence="4">CLA-AA-H204</strain>
    </source>
</reference>
<evidence type="ECO:0000256" key="1">
    <source>
        <dbReference type="ARBA" id="ARBA00000022"/>
    </source>
</evidence>
<dbReference type="InterPro" id="IPR037238">
    <property type="entry name" value="YbiA-like_sf"/>
</dbReference>
<sequence>MKIVCFHNPEEENGYLSNWYSSQFIINDIIFSSMEQFMMYQKAICFEDNDIAQKILKTENVAYIKELGRLISNYNENYWNGIRQIIVFEGLMAKFSQNESLKRQLQETEHCILAECAVKDKIWGIGLSMGDPDRLEISKWKGQNLLGYTLMMVRDWL</sequence>
<evidence type="ECO:0000313" key="5">
    <source>
        <dbReference type="Proteomes" id="UP001198893"/>
    </source>
</evidence>
<gene>
    <name evidence="4" type="ORF">LKD47_13280</name>
</gene>
<evidence type="ECO:0000259" key="3">
    <source>
        <dbReference type="Pfam" id="PF08719"/>
    </source>
</evidence>
<evidence type="ECO:0000256" key="2">
    <source>
        <dbReference type="ARBA" id="ARBA00000751"/>
    </source>
</evidence>
<dbReference type="SUPFAM" id="SSF143990">
    <property type="entry name" value="YbiA-like"/>
    <property type="match status" value="1"/>
</dbReference>
<comment type="catalytic activity">
    <reaction evidence="1">
        <text>5-amino-6-(5-phospho-D-ribosylamino)uracil + H2O = 5,6-diaminouracil + D-ribose 5-phosphate</text>
        <dbReference type="Rhea" id="RHEA:55020"/>
        <dbReference type="ChEBI" id="CHEBI:15377"/>
        <dbReference type="ChEBI" id="CHEBI:46252"/>
        <dbReference type="ChEBI" id="CHEBI:58453"/>
        <dbReference type="ChEBI" id="CHEBI:78346"/>
    </reaction>
</comment>
<dbReference type="Gene3D" id="1.10.357.40">
    <property type="entry name" value="YbiA-like"/>
    <property type="match status" value="1"/>
</dbReference>
<dbReference type="AlphaFoldDB" id="A0AAW4WRI7"/>
<dbReference type="Proteomes" id="UP001198893">
    <property type="component" value="Unassembled WGS sequence"/>
</dbReference>
<dbReference type="CDD" id="cd15457">
    <property type="entry name" value="NADAR"/>
    <property type="match status" value="1"/>
</dbReference>
<dbReference type="InterPro" id="IPR012816">
    <property type="entry name" value="NADAR"/>
</dbReference>
<comment type="catalytic activity">
    <reaction evidence="2">
        <text>2,5-diamino-6-hydroxy-4-(5-phosphoribosylamino)-pyrimidine + H2O = 2,5,6-triamino-4-hydroxypyrimidine + D-ribose 5-phosphate</text>
        <dbReference type="Rhea" id="RHEA:23436"/>
        <dbReference type="ChEBI" id="CHEBI:15377"/>
        <dbReference type="ChEBI" id="CHEBI:58614"/>
        <dbReference type="ChEBI" id="CHEBI:78346"/>
        <dbReference type="ChEBI" id="CHEBI:137796"/>
    </reaction>
</comment>